<dbReference type="Proteomes" id="UP000249828">
    <property type="component" value="Unassembled WGS sequence"/>
</dbReference>
<feature type="transmembrane region" description="Helical" evidence="1">
    <location>
        <begin position="296"/>
        <end position="313"/>
    </location>
</feature>
<proteinExistence type="predicted"/>
<keyword evidence="1" id="KW-1133">Transmembrane helix</keyword>
<organism evidence="2 3">
    <name type="scientific">Enterococcus plantarum</name>
    <dbReference type="NCBI Taxonomy" id="1077675"/>
    <lineage>
        <taxon>Bacteria</taxon>
        <taxon>Bacillati</taxon>
        <taxon>Bacillota</taxon>
        <taxon>Bacilli</taxon>
        <taxon>Lactobacillales</taxon>
        <taxon>Enterococcaceae</taxon>
        <taxon>Enterococcus</taxon>
    </lineage>
</organism>
<dbReference type="AlphaFoldDB" id="A0A2W4AB37"/>
<evidence type="ECO:0000256" key="1">
    <source>
        <dbReference type="SAM" id="Phobius"/>
    </source>
</evidence>
<comment type="caution">
    <text evidence="2">The sequence shown here is derived from an EMBL/GenBank/DDBJ whole genome shotgun (WGS) entry which is preliminary data.</text>
</comment>
<gene>
    <name evidence="2" type="ORF">CI088_00565</name>
</gene>
<dbReference type="RefSeq" id="WP_111246829.1">
    <property type="nucleotide sequence ID" value="NZ_PIEU01000001.1"/>
</dbReference>
<dbReference type="PANTHER" id="PTHR38454:SF1">
    <property type="entry name" value="INTEGRAL MEMBRANE PROTEIN"/>
    <property type="match status" value="1"/>
</dbReference>
<name>A0A2W4AB37_9ENTE</name>
<feature type="transmembrane region" description="Helical" evidence="1">
    <location>
        <begin position="415"/>
        <end position="433"/>
    </location>
</feature>
<evidence type="ECO:0000313" key="2">
    <source>
        <dbReference type="EMBL" id="PZL78293.1"/>
    </source>
</evidence>
<accession>A0A2W4AB37</accession>
<feature type="transmembrane region" description="Helical" evidence="1">
    <location>
        <begin position="141"/>
        <end position="157"/>
    </location>
</feature>
<keyword evidence="1" id="KW-0812">Transmembrane</keyword>
<dbReference type="InterPro" id="IPR018580">
    <property type="entry name" value="Uncharacterised_YfhO"/>
</dbReference>
<keyword evidence="1" id="KW-0472">Membrane</keyword>
<keyword evidence="3" id="KW-1185">Reference proteome</keyword>
<feature type="transmembrane region" description="Helical" evidence="1">
    <location>
        <begin position="110"/>
        <end position="129"/>
    </location>
</feature>
<sequence length="874" mass="100197">MRKKIHLFIKDNGLYILLSLALPMLIMVVVYAKIGIYPGSEHRTILASDAFSQYVNFYASLNNVFKGDQSIFYTWNSSMGLNYWTFIAYYLGGIFSPLVLFFSSLQLPDFLYYLTLLKIGSLGGAFWIFSYQTFRLPKWNHVVLSVSYALMSFVIAYSEILMWLDAMLYLPLIVLGIHRLMDKKKPVLLFVSYFLLFVSNFYMAFMVGLFTFGYFLARLLTNRSQYLPRFPMYLITSLLAGGASMVMILPTLLDLKNNGEALSKIVRLKTKNTGPWDLVIKNMVGIYDSTKVKSTPFIYIGLLAVVFCLFFFVTKKVALRQKICYGSLLLVLVASFYLEPLNLFWQGMHTPNMFNFRFSFLFSFFVLVLAGYGFEKFKPDDFDQLVTIVLGLIGTYMAVKFMTGQGDYTYIQSINFIWTLVFLISYLFLFALVKRKNGFRKGIGVFFILLVCVEAGLNSYGIVEGIQTEWHYPARKYYADPYQPIKELVDQTKDDNDTFYRLENLNPVSPNDAFNYGYSGVSMFSSIRNRHSSYYLNGLGYRSLGTNLNIRYANNTLLMDSLVGIKYNLAKEDILKFGYSKISEKEEYALYENKYALPLGMWTDDAIYEPGAVESQATLLNHLAKTNENFFTFSDLEQVDMVNMREEKGRINQTDVVTYIPKKQNEPMVLEWTVEVPANKQAYVSIFPVDYRTFGSPTLKLEVDGVVYDSSVSETGQYYSLGYHKEAKKVTFKMTISNVKKQNVFQIVQPDVALLDVDKFSQSIEAIKDNGVEFKVEGRRAKSEVSLDQDQVLFTSIPYDKGWKAYIDGKKVPIPTFKQALLTLPVSAGEHEIEFVFLPQGFLTGVALLLICMGSFIAYVWIVRKKETDPFYTD</sequence>
<feature type="transmembrane region" description="Helical" evidence="1">
    <location>
        <begin position="232"/>
        <end position="253"/>
    </location>
</feature>
<dbReference type="PANTHER" id="PTHR38454">
    <property type="entry name" value="INTEGRAL MEMBRANE PROTEIN-RELATED"/>
    <property type="match status" value="1"/>
</dbReference>
<feature type="transmembrane region" description="Helical" evidence="1">
    <location>
        <begin position="12"/>
        <end position="32"/>
    </location>
</feature>
<protein>
    <submittedName>
        <fullName evidence="2">Copper ABC transporter permease</fullName>
    </submittedName>
</protein>
<feature type="transmembrane region" description="Helical" evidence="1">
    <location>
        <begin position="385"/>
        <end position="403"/>
    </location>
</feature>
<feature type="transmembrane region" description="Helical" evidence="1">
    <location>
        <begin position="445"/>
        <end position="463"/>
    </location>
</feature>
<dbReference type="STRING" id="1077675.BCR22_09985"/>
<dbReference type="EMBL" id="PIEU01000001">
    <property type="protein sequence ID" value="PZL78293.1"/>
    <property type="molecule type" value="Genomic_DNA"/>
</dbReference>
<feature type="transmembrane region" description="Helical" evidence="1">
    <location>
        <begin position="842"/>
        <end position="862"/>
    </location>
</feature>
<feature type="transmembrane region" description="Helical" evidence="1">
    <location>
        <begin position="354"/>
        <end position="373"/>
    </location>
</feature>
<reference evidence="2 3" key="1">
    <citation type="submission" date="2017-11" db="EMBL/GenBank/DDBJ databases">
        <title>Draft genome sequence of Enterococcus plantarum TRW2 strain isolated from lettuce.</title>
        <authorList>
            <person name="Kim E.B."/>
            <person name="Marco M.L."/>
            <person name="Williams T.R."/>
            <person name="You I.H."/>
        </authorList>
    </citation>
    <scope>NUCLEOTIDE SEQUENCE [LARGE SCALE GENOMIC DNA]</scope>
    <source>
        <strain evidence="2 3">TRW2</strain>
    </source>
</reference>
<dbReference type="Pfam" id="PF09586">
    <property type="entry name" value="YfhO"/>
    <property type="match status" value="1"/>
</dbReference>
<evidence type="ECO:0000313" key="3">
    <source>
        <dbReference type="Proteomes" id="UP000249828"/>
    </source>
</evidence>
<feature type="transmembrane region" description="Helical" evidence="1">
    <location>
        <begin position="325"/>
        <end position="348"/>
    </location>
</feature>
<feature type="transmembrane region" description="Helical" evidence="1">
    <location>
        <begin position="187"/>
        <end position="220"/>
    </location>
</feature>
<feature type="transmembrane region" description="Helical" evidence="1">
    <location>
        <begin position="83"/>
        <end position="103"/>
    </location>
</feature>